<protein>
    <recommendedName>
        <fullName evidence="2">DUF5678 domain-containing protein</fullName>
    </recommendedName>
</protein>
<dbReference type="AlphaFoldDB" id="A0A0F9C1R3"/>
<name>A0A0F9C1R3_9ZZZZ</name>
<sequence>MKADSEFELKLAGGKVVTFEGQTGEEAVARCRDLHCESQVIAWRPIVHGFFLYSPRVSIIIP</sequence>
<gene>
    <name evidence="1" type="ORF">LCGC14_2458130</name>
</gene>
<proteinExistence type="predicted"/>
<comment type="caution">
    <text evidence="1">The sequence shown here is derived from an EMBL/GenBank/DDBJ whole genome shotgun (WGS) entry which is preliminary data.</text>
</comment>
<evidence type="ECO:0008006" key="2">
    <source>
        <dbReference type="Google" id="ProtNLM"/>
    </source>
</evidence>
<reference evidence="1" key="1">
    <citation type="journal article" date="2015" name="Nature">
        <title>Complex archaea that bridge the gap between prokaryotes and eukaryotes.</title>
        <authorList>
            <person name="Spang A."/>
            <person name="Saw J.H."/>
            <person name="Jorgensen S.L."/>
            <person name="Zaremba-Niedzwiedzka K."/>
            <person name="Martijn J."/>
            <person name="Lind A.E."/>
            <person name="van Eijk R."/>
            <person name="Schleper C."/>
            <person name="Guy L."/>
            <person name="Ettema T.J."/>
        </authorList>
    </citation>
    <scope>NUCLEOTIDE SEQUENCE</scope>
</reference>
<accession>A0A0F9C1R3</accession>
<dbReference type="EMBL" id="LAZR01038202">
    <property type="protein sequence ID" value="KKL20172.1"/>
    <property type="molecule type" value="Genomic_DNA"/>
</dbReference>
<organism evidence="1">
    <name type="scientific">marine sediment metagenome</name>
    <dbReference type="NCBI Taxonomy" id="412755"/>
    <lineage>
        <taxon>unclassified sequences</taxon>
        <taxon>metagenomes</taxon>
        <taxon>ecological metagenomes</taxon>
    </lineage>
</organism>
<evidence type="ECO:0000313" key="1">
    <source>
        <dbReference type="EMBL" id="KKL20172.1"/>
    </source>
</evidence>